<evidence type="ECO:0000256" key="1">
    <source>
        <dbReference type="ARBA" id="ARBA00001917"/>
    </source>
</evidence>
<dbReference type="InterPro" id="IPR001094">
    <property type="entry name" value="Flavdoxin-like"/>
</dbReference>
<gene>
    <name evidence="5" type="ORF">H5P27_08995</name>
</gene>
<name>A0A7X1B611_9BACT</name>
<evidence type="ECO:0000313" key="6">
    <source>
        <dbReference type="Proteomes" id="UP000526501"/>
    </source>
</evidence>
<dbReference type="InterPro" id="IPR008254">
    <property type="entry name" value="Flavodoxin/NO_synth"/>
</dbReference>
<dbReference type="InterPro" id="IPR029039">
    <property type="entry name" value="Flavoprotein-like_sf"/>
</dbReference>
<feature type="domain" description="Flavodoxin-like" evidence="4">
    <location>
        <begin position="3"/>
        <end position="141"/>
    </location>
</feature>
<dbReference type="GO" id="GO:0005829">
    <property type="term" value="C:cytosol"/>
    <property type="evidence" value="ECO:0007669"/>
    <property type="project" value="TreeGrafter"/>
</dbReference>
<evidence type="ECO:0000256" key="2">
    <source>
        <dbReference type="ARBA" id="ARBA00022630"/>
    </source>
</evidence>
<reference evidence="5 6" key="1">
    <citation type="submission" date="2020-07" db="EMBL/GenBank/DDBJ databases">
        <authorList>
            <person name="Feng X."/>
        </authorList>
    </citation>
    <scope>NUCLEOTIDE SEQUENCE [LARGE SCALE GENOMIC DNA]</scope>
    <source>
        <strain evidence="5 6">JCM23202</strain>
    </source>
</reference>
<dbReference type="Gene3D" id="3.40.50.360">
    <property type="match status" value="1"/>
</dbReference>
<dbReference type="RefSeq" id="WP_185660073.1">
    <property type="nucleotide sequence ID" value="NZ_CAWPOO010000008.1"/>
</dbReference>
<evidence type="ECO:0000256" key="3">
    <source>
        <dbReference type="ARBA" id="ARBA00022643"/>
    </source>
</evidence>
<sequence length="152" mass="16716">MKLTVIYGTETGNCKGVAAKVAKKAEKNGVEIEVLDFADYDVDQLASIDNPLLIIISTWDDGAPPPKCVESFNKLMAREEALTNLHYTVLALGDTEYPLFCECGKQVDAKLSELGATKLLERTDLGSEFMVTYIGWSKRFWKTLAGVFGKTA</sequence>
<dbReference type="GO" id="GO:0050660">
    <property type="term" value="F:flavin adenine dinucleotide binding"/>
    <property type="evidence" value="ECO:0007669"/>
    <property type="project" value="TreeGrafter"/>
</dbReference>
<keyword evidence="6" id="KW-1185">Reference proteome</keyword>
<proteinExistence type="predicted"/>
<keyword evidence="3" id="KW-0288">FMN</keyword>
<dbReference type="GO" id="GO:0010181">
    <property type="term" value="F:FMN binding"/>
    <property type="evidence" value="ECO:0007669"/>
    <property type="project" value="InterPro"/>
</dbReference>
<comment type="cofactor">
    <cofactor evidence="1">
        <name>FMN</name>
        <dbReference type="ChEBI" id="CHEBI:58210"/>
    </cofactor>
</comment>
<dbReference type="PROSITE" id="PS50902">
    <property type="entry name" value="FLAVODOXIN_LIKE"/>
    <property type="match status" value="1"/>
</dbReference>
<protein>
    <submittedName>
        <fullName evidence="5">Flavodoxin domain-containing protein</fullName>
    </submittedName>
</protein>
<dbReference type="PANTHER" id="PTHR19384:SF128">
    <property type="entry name" value="NADPH OXIDOREDUCTASE A"/>
    <property type="match status" value="1"/>
</dbReference>
<keyword evidence="2" id="KW-0285">Flavoprotein</keyword>
<organism evidence="5 6">
    <name type="scientific">Pelagicoccus albus</name>
    <dbReference type="NCBI Taxonomy" id="415222"/>
    <lineage>
        <taxon>Bacteria</taxon>
        <taxon>Pseudomonadati</taxon>
        <taxon>Verrucomicrobiota</taxon>
        <taxon>Opitutia</taxon>
        <taxon>Puniceicoccales</taxon>
        <taxon>Pelagicoccaceae</taxon>
        <taxon>Pelagicoccus</taxon>
    </lineage>
</organism>
<dbReference type="Proteomes" id="UP000526501">
    <property type="component" value="Unassembled WGS sequence"/>
</dbReference>
<dbReference type="AlphaFoldDB" id="A0A7X1B611"/>
<dbReference type="PANTHER" id="PTHR19384">
    <property type="entry name" value="NITRIC OXIDE SYNTHASE-RELATED"/>
    <property type="match status" value="1"/>
</dbReference>
<accession>A0A7X1B611</accession>
<evidence type="ECO:0000259" key="4">
    <source>
        <dbReference type="PROSITE" id="PS50902"/>
    </source>
</evidence>
<dbReference type="PRINTS" id="PR00369">
    <property type="entry name" value="FLAVODOXIN"/>
</dbReference>
<dbReference type="Pfam" id="PF00258">
    <property type="entry name" value="Flavodoxin_1"/>
    <property type="match status" value="1"/>
</dbReference>
<dbReference type="EMBL" id="JACHVC010000008">
    <property type="protein sequence ID" value="MBC2606182.1"/>
    <property type="molecule type" value="Genomic_DNA"/>
</dbReference>
<dbReference type="GO" id="GO:0016491">
    <property type="term" value="F:oxidoreductase activity"/>
    <property type="evidence" value="ECO:0007669"/>
    <property type="project" value="TreeGrafter"/>
</dbReference>
<comment type="caution">
    <text evidence="5">The sequence shown here is derived from an EMBL/GenBank/DDBJ whole genome shotgun (WGS) entry which is preliminary data.</text>
</comment>
<dbReference type="SUPFAM" id="SSF52218">
    <property type="entry name" value="Flavoproteins"/>
    <property type="match status" value="1"/>
</dbReference>
<evidence type="ECO:0000313" key="5">
    <source>
        <dbReference type="EMBL" id="MBC2606182.1"/>
    </source>
</evidence>